<dbReference type="GO" id="GO:0004519">
    <property type="term" value="F:endonuclease activity"/>
    <property type="evidence" value="ECO:0007669"/>
    <property type="project" value="UniProtKB-KW"/>
</dbReference>
<dbReference type="Pfam" id="PF05685">
    <property type="entry name" value="Uma2"/>
    <property type="match status" value="1"/>
</dbReference>
<protein>
    <submittedName>
        <fullName evidence="2">Uma2 family endonuclease</fullName>
    </submittedName>
</protein>
<keyword evidence="3" id="KW-1185">Reference proteome</keyword>
<dbReference type="InterPro" id="IPR012296">
    <property type="entry name" value="Nuclease_put_TT1808"/>
</dbReference>
<keyword evidence="2" id="KW-0255">Endonuclease</keyword>
<reference evidence="2 3" key="1">
    <citation type="submission" date="2018-01" db="EMBL/GenBank/DDBJ databases">
        <title>Genome Sequencing and Assembly of Anaerobacter polyendosporus strain CT4.</title>
        <authorList>
            <person name="Tachaapaikoon C."/>
            <person name="Sutheeworapong S."/>
            <person name="Jenjaroenpun P."/>
            <person name="Wongsurawat T."/>
            <person name="Nookeaw I."/>
            <person name="Cheawchanlertfa P."/>
            <person name="Kosugi A."/>
            <person name="Cheevadhanarak S."/>
            <person name="Ratanakhanokchai K."/>
        </authorList>
    </citation>
    <scope>NUCLEOTIDE SEQUENCE [LARGE SCALE GENOMIC DNA]</scope>
    <source>
        <strain evidence="2 3">CT4</strain>
    </source>
</reference>
<organism evidence="2 3">
    <name type="scientific">Clostridium manihotivorum</name>
    <dbReference type="NCBI Taxonomy" id="2320868"/>
    <lineage>
        <taxon>Bacteria</taxon>
        <taxon>Bacillati</taxon>
        <taxon>Bacillota</taxon>
        <taxon>Clostridia</taxon>
        <taxon>Eubacteriales</taxon>
        <taxon>Clostridiaceae</taxon>
        <taxon>Clostridium</taxon>
    </lineage>
</organism>
<dbReference type="PANTHER" id="PTHR34107:SF4">
    <property type="entry name" value="SLL1222 PROTEIN"/>
    <property type="match status" value="1"/>
</dbReference>
<dbReference type="SUPFAM" id="SSF52980">
    <property type="entry name" value="Restriction endonuclease-like"/>
    <property type="match status" value="1"/>
</dbReference>
<dbReference type="PANTHER" id="PTHR34107">
    <property type="entry name" value="SLL0198 PROTEIN-RELATED"/>
    <property type="match status" value="1"/>
</dbReference>
<accession>A0A3R5U920</accession>
<evidence type="ECO:0000259" key="1">
    <source>
        <dbReference type="Pfam" id="PF05685"/>
    </source>
</evidence>
<proteinExistence type="predicted"/>
<name>A0A3R5U920_9CLOT</name>
<dbReference type="KEGG" id="cmah:C1I91_09860"/>
<dbReference type="Proteomes" id="UP000286268">
    <property type="component" value="Chromosome"/>
</dbReference>
<gene>
    <name evidence="2" type="ORF">C1I91_09860</name>
</gene>
<evidence type="ECO:0000313" key="3">
    <source>
        <dbReference type="Proteomes" id="UP000286268"/>
    </source>
</evidence>
<dbReference type="Gene3D" id="3.90.1570.10">
    <property type="entry name" value="tt1808, chain A"/>
    <property type="match status" value="1"/>
</dbReference>
<evidence type="ECO:0000313" key="2">
    <source>
        <dbReference type="EMBL" id="QAA35266.1"/>
    </source>
</evidence>
<feature type="domain" description="Putative restriction endonuclease" evidence="1">
    <location>
        <begin position="11"/>
        <end position="177"/>
    </location>
</feature>
<dbReference type="InterPro" id="IPR011335">
    <property type="entry name" value="Restrct_endonuc-II-like"/>
</dbReference>
<sequence>MPQRKRYTYKEFLEITKDVDRAEFIDGEIIMQATPTAQHQSIVLNIASEFRNFFLGKGCRPYIAPFDIILDDENEEIKRVQPDISVICGHNLTNENQFNGVPRLIVEVVSPSNASDDYIKKLNLYMRFGVNEYWIVSPKNRTIQIFNLENDVYGEPKIYFENDLVKSSIFEGLSLEIKKVFE</sequence>
<keyword evidence="2" id="KW-0378">Hydrolase</keyword>
<dbReference type="InterPro" id="IPR008538">
    <property type="entry name" value="Uma2"/>
</dbReference>
<dbReference type="OrthoDB" id="9808428at2"/>
<dbReference type="AlphaFoldDB" id="A0A3R5U920"/>
<dbReference type="EMBL" id="CP025746">
    <property type="protein sequence ID" value="QAA35266.1"/>
    <property type="molecule type" value="Genomic_DNA"/>
</dbReference>
<dbReference type="CDD" id="cd06260">
    <property type="entry name" value="DUF820-like"/>
    <property type="match status" value="1"/>
</dbReference>
<keyword evidence="2" id="KW-0540">Nuclease</keyword>